<protein>
    <submittedName>
        <fullName evidence="1">Uncharacterized protein</fullName>
    </submittedName>
</protein>
<evidence type="ECO:0000313" key="2">
    <source>
        <dbReference type="Proteomes" id="UP000324222"/>
    </source>
</evidence>
<keyword evidence="2" id="KW-1185">Reference proteome</keyword>
<dbReference type="Proteomes" id="UP000324222">
    <property type="component" value="Unassembled WGS sequence"/>
</dbReference>
<comment type="caution">
    <text evidence="1">The sequence shown here is derived from an EMBL/GenBank/DDBJ whole genome shotgun (WGS) entry which is preliminary data.</text>
</comment>
<organism evidence="1 2">
    <name type="scientific">Portunus trituberculatus</name>
    <name type="common">Swimming crab</name>
    <name type="synonym">Neptunus trituberculatus</name>
    <dbReference type="NCBI Taxonomy" id="210409"/>
    <lineage>
        <taxon>Eukaryota</taxon>
        <taxon>Metazoa</taxon>
        <taxon>Ecdysozoa</taxon>
        <taxon>Arthropoda</taxon>
        <taxon>Crustacea</taxon>
        <taxon>Multicrustacea</taxon>
        <taxon>Malacostraca</taxon>
        <taxon>Eumalacostraca</taxon>
        <taxon>Eucarida</taxon>
        <taxon>Decapoda</taxon>
        <taxon>Pleocyemata</taxon>
        <taxon>Brachyura</taxon>
        <taxon>Eubrachyura</taxon>
        <taxon>Portunoidea</taxon>
        <taxon>Portunidae</taxon>
        <taxon>Portuninae</taxon>
        <taxon>Portunus</taxon>
    </lineage>
</organism>
<accession>A0A5B7EMP7</accession>
<name>A0A5B7EMP7_PORTR</name>
<proteinExistence type="predicted"/>
<gene>
    <name evidence="1" type="ORF">E2C01_027032</name>
</gene>
<dbReference type="EMBL" id="VSRR010002881">
    <property type="protein sequence ID" value="MPC33674.1"/>
    <property type="molecule type" value="Genomic_DNA"/>
</dbReference>
<sequence length="69" mass="7356">MRLNNHPNTSVAALSGIPAELPMLVRMRKPIKQVTEGVRTAVALTQACTGAARASRHTTLSDMSTLKAL</sequence>
<reference evidence="1 2" key="1">
    <citation type="submission" date="2019-05" db="EMBL/GenBank/DDBJ databases">
        <title>Another draft genome of Portunus trituberculatus and its Hox gene families provides insights of decapod evolution.</title>
        <authorList>
            <person name="Jeong J.-H."/>
            <person name="Song I."/>
            <person name="Kim S."/>
            <person name="Choi T."/>
            <person name="Kim D."/>
            <person name="Ryu S."/>
            <person name="Kim W."/>
        </authorList>
    </citation>
    <scope>NUCLEOTIDE SEQUENCE [LARGE SCALE GENOMIC DNA]</scope>
    <source>
        <tissue evidence="1">Muscle</tissue>
    </source>
</reference>
<dbReference type="AlphaFoldDB" id="A0A5B7EMP7"/>
<evidence type="ECO:0000313" key="1">
    <source>
        <dbReference type="EMBL" id="MPC33674.1"/>
    </source>
</evidence>